<protein>
    <submittedName>
        <fullName evidence="3">VPLPA-CTERM protein sorting domain-containing protein</fullName>
    </submittedName>
</protein>
<keyword evidence="1" id="KW-0812">Transmembrane</keyword>
<feature type="transmembrane region" description="Helical" evidence="1">
    <location>
        <begin position="188"/>
        <end position="205"/>
    </location>
</feature>
<keyword evidence="2" id="KW-0732">Signal</keyword>
<feature type="signal peptide" evidence="2">
    <location>
        <begin position="1"/>
        <end position="21"/>
    </location>
</feature>
<name>A0A1H8A4N2_9BACT</name>
<dbReference type="EMBL" id="FOBS01000030">
    <property type="protein sequence ID" value="SEM64749.1"/>
    <property type="molecule type" value="Genomic_DNA"/>
</dbReference>
<proteinExistence type="predicted"/>
<dbReference type="AlphaFoldDB" id="A0A1H8A4N2"/>
<keyword evidence="1" id="KW-0472">Membrane</keyword>
<evidence type="ECO:0000256" key="1">
    <source>
        <dbReference type="SAM" id="Phobius"/>
    </source>
</evidence>
<reference evidence="3 4" key="1">
    <citation type="submission" date="2016-10" db="EMBL/GenBank/DDBJ databases">
        <authorList>
            <person name="de Groot N.N."/>
        </authorList>
    </citation>
    <scope>NUCLEOTIDE SEQUENCE [LARGE SCALE GENOMIC DNA]</scope>
    <source>
        <strain evidence="3 4">DSM 8423</strain>
    </source>
</reference>
<keyword evidence="4" id="KW-1185">Reference proteome</keyword>
<dbReference type="RefSeq" id="WP_093884472.1">
    <property type="nucleotide sequence ID" value="NZ_FOBS01000030.1"/>
</dbReference>
<evidence type="ECO:0000256" key="2">
    <source>
        <dbReference type="SAM" id="SignalP"/>
    </source>
</evidence>
<dbReference type="Proteomes" id="UP000198744">
    <property type="component" value="Unassembled WGS sequence"/>
</dbReference>
<evidence type="ECO:0000313" key="3">
    <source>
        <dbReference type="EMBL" id="SEM64749.1"/>
    </source>
</evidence>
<feature type="chain" id="PRO_5011708945" evidence="2">
    <location>
        <begin position="22"/>
        <end position="211"/>
    </location>
</feature>
<keyword evidence="1" id="KW-1133">Transmembrane helix</keyword>
<sequence>MKKYLSVFCLIITMMVSYAHAGTVYTDRALFEAAVSSYTIEDFEAYPVSGNPGSGAVSQINFNNFSVASVPDAVKLLDTEFFYSRNTTLGGAKYLYLDTDIGNTGSVTTISFNSGISFFGFDYTYNPSWNSQLNVEVEGNSYTLSDVDNYGYGFWGYIGNGTYSTVTIDSGIISAYGIDQVTFNAVPIPAPILLLGFGLAGLAGVRKKLKQ</sequence>
<accession>A0A1H8A4N2</accession>
<organism evidence="3 4">
    <name type="scientific">Syntrophus gentianae</name>
    <dbReference type="NCBI Taxonomy" id="43775"/>
    <lineage>
        <taxon>Bacteria</taxon>
        <taxon>Pseudomonadati</taxon>
        <taxon>Thermodesulfobacteriota</taxon>
        <taxon>Syntrophia</taxon>
        <taxon>Syntrophales</taxon>
        <taxon>Syntrophaceae</taxon>
        <taxon>Syntrophus</taxon>
    </lineage>
</organism>
<gene>
    <name evidence="3" type="ORF">SAMN04489760_1302</name>
</gene>
<evidence type="ECO:0000313" key="4">
    <source>
        <dbReference type="Proteomes" id="UP000198744"/>
    </source>
</evidence>